<feature type="domain" description="Phage tail tape measure protein" evidence="2">
    <location>
        <begin position="665"/>
        <end position="876"/>
    </location>
</feature>
<protein>
    <submittedName>
        <fullName evidence="3">Phage-related minor tail protein</fullName>
    </submittedName>
</protein>
<dbReference type="RefSeq" id="WP_089282333.1">
    <property type="nucleotide sequence ID" value="NZ_FZOJ01000006.1"/>
</dbReference>
<dbReference type="EMBL" id="FZOJ01000006">
    <property type="protein sequence ID" value="SNS21925.1"/>
    <property type="molecule type" value="Genomic_DNA"/>
</dbReference>
<feature type="coiled-coil region" evidence="1">
    <location>
        <begin position="1249"/>
        <end position="1304"/>
    </location>
</feature>
<keyword evidence="4" id="KW-1185">Reference proteome</keyword>
<dbReference type="OrthoDB" id="2488441at2"/>
<evidence type="ECO:0000256" key="1">
    <source>
        <dbReference type="SAM" id="Coils"/>
    </source>
</evidence>
<keyword evidence="1" id="KW-0175">Coiled coil</keyword>
<reference evidence="3 4" key="1">
    <citation type="submission" date="2017-06" db="EMBL/GenBank/DDBJ databases">
        <authorList>
            <person name="Kim H.J."/>
            <person name="Triplett B.A."/>
        </authorList>
    </citation>
    <scope>NUCLEOTIDE SEQUENCE [LARGE SCALE GENOMIC DNA]</scope>
    <source>
        <strain evidence="3 4">SCA</strain>
    </source>
</reference>
<sequence>MLHTGGDIVAGDKTHSLKTQIQMNLTGQKKFTDMSKDFENLSTSAYATVELLREFKRELGSVGNVGTEQLKKQLQSLSDSTLALDSTNFSKSLSNKIMKYLDKADVILVDKGGAEVSQKLEVNMPENFWTKNKQLFKQVVSKSLDNVKLTGKSGKVPEFDMRNVTGQFMNKFKDYVDVLINDDKLFDFYTKDKTGKMVPRQMAPMKISDENMQKVMTSLGAHIGNYLADPNNLKMGTPTPINIGQVQLDYIMRMVEERIAEALRQTTVDYTVAAKVDINALVQSVVTSVEQTLTKSGVGLADVDENRVKQVAKSLQVPIDKALKDIVGRYATTLKEATQSEMSSEGVQKVASKIDTALNKHITNKANEVAGQLSSFDPNMFSVKTKDLHKDVKKSIAASMDASVREFTQAFPKLEGSEFKSVVLRENLKVIQQSIQDLTHKSIKSYLEDFKKSTAKVEVGPDVSVVSYTKQEMEKLQATIVKVTRAMIKKQFDALTAEIKGIKLDAVSLGYKPPQDFTRSFARPSVPRGYESIGAGATSSFGSSAVTSGRGIATPRFGTDLSTRSFLGSIMNTMRYITAGAVIGAPTRAIYTGARSTSDYDYEMAKAKQNILIKDPTMSGVATKRVYEDSVSTGLSTSGTDFDDRVTTESKSLQRYMNGGVDKHIQAISKAYTRSLSDMGRAYHIASRRATDPYEALAMTREVAKIYAAEEDIGIETAAKGLESISAQWGVSMYDMDRYSNMMLKTAMLSNTTVKDLISTQQLSGAAFRGVLPGMDDERAYATSMALSSLFVQSTGRTGKEGGTFWRAILQRPFTGDELSQLENLSGVKGFENLNPYYMEDGVKKQKDFLEVFSDIVETTRRIDDPSRLSLMQDMFPRRHGATAEALSTMIEDMQEDLNLTVERLQATGALDPTKTVADFSFKETLEAYVDNIMSVTDEEISGYIAGLQDTFKLTTQGLQSQWEITSFEIFSDLKSDFSNASTYLTAILRKFEENGHEAAEVIRTFAKVGAALVAQVARGKFKNAMNVKYKKEIYEKNLPYMQHLTNENTSIEQDVRDLEVRRNYYNKEYTALGVREAELSTNGLGDTHEYQRIVAEREMLAKQEQAVASQQSRLLLRRRENEVSLAHLGSGFTLDDEARKRSALAGERGVGDAILNEEINRTSSQLVAESTKLNAIYTKMESVPENALKGLGEQAAATEKNIQGLNKSMHQLLAEKESLGYGFNRLASTPRTEDFALDEFEKRYMTPIDELSGQLNQGKITNEQFREEIRLLGESAGVSGEGINKLQVNVESLNRQLRQGNIDANTYAAGLDNATRNAFGKNTVTGKPLNTNMESGLGLLDKQLPLDNAGTAGFALMSLVKAIPKLALMMAAFDLVGVGMEAVAARGMKNFEIDSLIAGKTEKYISKSVSRSERSWYNPLSLLQTISGVDIGEFYGDTKYYLGKLTGAPTEVSEARDAVFDGKRMGLTDEALEEYILDELGKKGLDPTTISRKAKMEMQEEYLKVIDPFTDRKGNVLEAGDPRLAQIPLEDITEFLNHVISELQNEMSKADYEFNRERYKLLAKGMAEDSAEIRNMLKRKLDLETELIAGTLNELNEKIKLLVPGSLQETEMSLKILELESKLGEVEYQTVQNQFGAFDEYMRKHGVETSFAQARGEIKRNNAILAGVRSGSTASLQLEARMAKEQAGITSTAISKLENLKQSFLDNPEQLEKINLQILQLQAEQTRLLVEIDEKLKGQLSTFNLPSGMEPITYYEAMTRGNTHRNVSVQSGETLVNINIDNMSGSEEDVKRVQRAVEDGVSMVQRNIANDLARNVQQNMGYNYYPINQ</sequence>
<gene>
    <name evidence="3" type="ORF">SAMN05446037_100678</name>
</gene>
<dbReference type="Proteomes" id="UP000198304">
    <property type="component" value="Unassembled WGS sequence"/>
</dbReference>
<evidence type="ECO:0000313" key="4">
    <source>
        <dbReference type="Proteomes" id="UP000198304"/>
    </source>
</evidence>
<organism evidence="3 4">
    <name type="scientific">Anaerovirgula multivorans</name>
    <dbReference type="NCBI Taxonomy" id="312168"/>
    <lineage>
        <taxon>Bacteria</taxon>
        <taxon>Bacillati</taxon>
        <taxon>Bacillota</taxon>
        <taxon>Clostridia</taxon>
        <taxon>Peptostreptococcales</taxon>
        <taxon>Natronincolaceae</taxon>
        <taxon>Anaerovirgula</taxon>
    </lineage>
</organism>
<dbReference type="Pfam" id="PF10145">
    <property type="entry name" value="PhageMin_Tail"/>
    <property type="match status" value="1"/>
</dbReference>
<proteinExistence type="predicted"/>
<evidence type="ECO:0000259" key="2">
    <source>
        <dbReference type="Pfam" id="PF10145"/>
    </source>
</evidence>
<dbReference type="InterPro" id="IPR010090">
    <property type="entry name" value="Phage_tape_meas"/>
</dbReference>
<feature type="coiled-coil region" evidence="1">
    <location>
        <begin position="1189"/>
        <end position="1216"/>
    </location>
</feature>
<name>A0A239CP42_9FIRM</name>
<accession>A0A239CP42</accession>
<evidence type="ECO:0000313" key="3">
    <source>
        <dbReference type="EMBL" id="SNS21925.1"/>
    </source>
</evidence>